<sequence>SIKARATTKIAQVYRHTENYKGAKEKYEEAIEIAKKAKYDNVLATAYWGYSILLRREGKFFENANSTDIARLELKVRELERLVGELTMENRMLKKVRDLNSKKKKEDLSIITSRTWDQLKKGAD</sequence>
<dbReference type="SUPFAM" id="SSF48452">
    <property type="entry name" value="TPR-like"/>
    <property type="match status" value="1"/>
</dbReference>
<gene>
    <name evidence="2" type="ORF">S01H4_07043</name>
</gene>
<protein>
    <submittedName>
        <fullName evidence="2">Uncharacterized protein</fullName>
    </submittedName>
</protein>
<evidence type="ECO:0000256" key="1">
    <source>
        <dbReference type="SAM" id="Coils"/>
    </source>
</evidence>
<dbReference type="InterPro" id="IPR019734">
    <property type="entry name" value="TPR_rpt"/>
</dbReference>
<keyword evidence="1" id="KW-0175">Coiled coil</keyword>
<name>X1AFC3_9ZZZZ</name>
<accession>X1AFC3</accession>
<dbReference type="InterPro" id="IPR011990">
    <property type="entry name" value="TPR-like_helical_dom_sf"/>
</dbReference>
<dbReference type="AlphaFoldDB" id="X1AFC3"/>
<reference evidence="2" key="1">
    <citation type="journal article" date="2014" name="Front. Microbiol.">
        <title>High frequency of phylogenetically diverse reductive dehalogenase-homologous genes in deep subseafloor sedimentary metagenomes.</title>
        <authorList>
            <person name="Kawai M."/>
            <person name="Futagami T."/>
            <person name="Toyoda A."/>
            <person name="Takaki Y."/>
            <person name="Nishi S."/>
            <person name="Hori S."/>
            <person name="Arai W."/>
            <person name="Tsubouchi T."/>
            <person name="Morono Y."/>
            <person name="Uchiyama I."/>
            <person name="Ito T."/>
            <person name="Fujiyama A."/>
            <person name="Inagaki F."/>
            <person name="Takami H."/>
        </authorList>
    </citation>
    <scope>NUCLEOTIDE SEQUENCE</scope>
    <source>
        <strain evidence="2">Expedition CK06-06</strain>
    </source>
</reference>
<dbReference type="EMBL" id="BART01002255">
    <property type="protein sequence ID" value="GAG58806.1"/>
    <property type="molecule type" value="Genomic_DNA"/>
</dbReference>
<feature type="coiled-coil region" evidence="1">
    <location>
        <begin position="69"/>
        <end position="96"/>
    </location>
</feature>
<proteinExistence type="predicted"/>
<comment type="caution">
    <text evidence="2">The sequence shown here is derived from an EMBL/GenBank/DDBJ whole genome shotgun (WGS) entry which is preliminary data.</text>
</comment>
<evidence type="ECO:0000313" key="2">
    <source>
        <dbReference type="EMBL" id="GAG58806.1"/>
    </source>
</evidence>
<dbReference type="PROSITE" id="PS50005">
    <property type="entry name" value="TPR"/>
    <property type="match status" value="1"/>
</dbReference>
<feature type="non-terminal residue" evidence="2">
    <location>
        <position position="1"/>
    </location>
</feature>
<dbReference type="Gene3D" id="1.25.40.10">
    <property type="entry name" value="Tetratricopeptide repeat domain"/>
    <property type="match status" value="1"/>
</dbReference>
<organism evidence="2">
    <name type="scientific">marine sediment metagenome</name>
    <dbReference type="NCBI Taxonomy" id="412755"/>
    <lineage>
        <taxon>unclassified sequences</taxon>
        <taxon>metagenomes</taxon>
        <taxon>ecological metagenomes</taxon>
    </lineage>
</organism>